<evidence type="ECO:0000259" key="1">
    <source>
        <dbReference type="Pfam" id="PF01965"/>
    </source>
</evidence>
<sequence length="119" mass="12695">MGGIAGVERLHKSRILKKLLTEQKKAGRMYGGICSSPSFLQKQGLLKDKIATAHPAVIDKLTGQVADGTGVVIDGKLITCRGLGTVIDFSLAIVSKFFGHARARSVAEGIVFEYPKAQL</sequence>
<dbReference type="InterPro" id="IPR050325">
    <property type="entry name" value="Prot/Nucl_acid_deglycase"/>
</dbReference>
<evidence type="ECO:0000313" key="3">
    <source>
        <dbReference type="Proteomes" id="UP000797356"/>
    </source>
</evidence>
<feature type="domain" description="DJ-1/PfpI" evidence="1">
    <location>
        <begin position="2"/>
        <end position="95"/>
    </location>
</feature>
<dbReference type="AlphaFoldDB" id="A0A8K0HWL3"/>
<dbReference type="OrthoDB" id="543156at2759"/>
<proteinExistence type="predicted"/>
<evidence type="ECO:0000313" key="2">
    <source>
        <dbReference type="EMBL" id="KAG1327560.1"/>
    </source>
</evidence>
<dbReference type="EMBL" id="CM017872">
    <property type="protein sequence ID" value="KAG1327560.1"/>
    <property type="molecule type" value="Genomic_DNA"/>
</dbReference>
<organism evidence="2 3">
    <name type="scientific">Cocos nucifera</name>
    <name type="common">Coconut palm</name>
    <dbReference type="NCBI Taxonomy" id="13894"/>
    <lineage>
        <taxon>Eukaryota</taxon>
        <taxon>Viridiplantae</taxon>
        <taxon>Streptophyta</taxon>
        <taxon>Embryophyta</taxon>
        <taxon>Tracheophyta</taxon>
        <taxon>Spermatophyta</taxon>
        <taxon>Magnoliopsida</taxon>
        <taxon>Liliopsida</taxon>
        <taxon>Arecaceae</taxon>
        <taxon>Arecoideae</taxon>
        <taxon>Cocoseae</taxon>
        <taxon>Attaleinae</taxon>
        <taxon>Cocos</taxon>
    </lineage>
</organism>
<dbReference type="PANTHER" id="PTHR48094:SF7">
    <property type="entry name" value="PROTEIN DJ-1 HOMOLOG C"/>
    <property type="match status" value="1"/>
</dbReference>
<keyword evidence="3" id="KW-1185">Reference proteome</keyword>
<gene>
    <name evidence="2" type="ORF">COCNU_01G014940</name>
</gene>
<dbReference type="PANTHER" id="PTHR48094">
    <property type="entry name" value="PROTEIN/NUCLEIC ACID DEGLYCASE DJ-1-RELATED"/>
    <property type="match status" value="1"/>
</dbReference>
<dbReference type="Pfam" id="PF01965">
    <property type="entry name" value="DJ-1_PfpI"/>
    <property type="match status" value="1"/>
</dbReference>
<name>A0A8K0HWL3_COCNU</name>
<dbReference type="Proteomes" id="UP000797356">
    <property type="component" value="Chromosome 1"/>
</dbReference>
<accession>A0A8K0HWL3</accession>
<reference evidence="2" key="2">
    <citation type="submission" date="2019-07" db="EMBL/GenBank/DDBJ databases">
        <authorList>
            <person name="Yang Y."/>
            <person name="Bocs S."/>
            <person name="Baudouin L."/>
        </authorList>
    </citation>
    <scope>NUCLEOTIDE SEQUENCE</scope>
    <source>
        <tissue evidence="2">Spear leaf of Hainan Tall coconut</tissue>
    </source>
</reference>
<dbReference type="InterPro" id="IPR029062">
    <property type="entry name" value="Class_I_gatase-like"/>
</dbReference>
<comment type="caution">
    <text evidence="2">The sequence shown here is derived from an EMBL/GenBank/DDBJ whole genome shotgun (WGS) entry which is preliminary data.</text>
</comment>
<dbReference type="Gene3D" id="3.40.50.880">
    <property type="match status" value="1"/>
</dbReference>
<dbReference type="InterPro" id="IPR002818">
    <property type="entry name" value="DJ-1/PfpI"/>
</dbReference>
<dbReference type="GO" id="GO:1903189">
    <property type="term" value="P:glyoxal metabolic process"/>
    <property type="evidence" value="ECO:0007669"/>
    <property type="project" value="TreeGrafter"/>
</dbReference>
<reference evidence="2" key="1">
    <citation type="journal article" date="2017" name="Gigascience">
        <title>The genome draft of coconut (Cocos nucifera).</title>
        <authorList>
            <person name="Xiao Y."/>
            <person name="Xu P."/>
            <person name="Fan H."/>
            <person name="Baudouin L."/>
            <person name="Xia W."/>
            <person name="Bocs S."/>
            <person name="Xu J."/>
            <person name="Li Q."/>
            <person name="Guo A."/>
            <person name="Zhou L."/>
            <person name="Li J."/>
            <person name="Wu Y."/>
            <person name="Ma Z."/>
            <person name="Armero A."/>
            <person name="Issali A.E."/>
            <person name="Liu N."/>
            <person name="Peng M."/>
            <person name="Yang Y."/>
        </authorList>
    </citation>
    <scope>NUCLEOTIDE SEQUENCE</scope>
    <source>
        <tissue evidence="2">Spear leaf of Hainan Tall coconut</tissue>
    </source>
</reference>
<dbReference type="GO" id="GO:0005737">
    <property type="term" value="C:cytoplasm"/>
    <property type="evidence" value="ECO:0007669"/>
    <property type="project" value="TreeGrafter"/>
</dbReference>
<dbReference type="SUPFAM" id="SSF52317">
    <property type="entry name" value="Class I glutamine amidotransferase-like"/>
    <property type="match status" value="1"/>
</dbReference>
<protein>
    <recommendedName>
        <fullName evidence="1">DJ-1/PfpI domain-containing protein</fullName>
    </recommendedName>
</protein>